<proteinExistence type="predicted"/>
<feature type="compositionally biased region" description="Basic and acidic residues" evidence="1">
    <location>
        <begin position="332"/>
        <end position="374"/>
    </location>
</feature>
<dbReference type="EMBL" id="JAUEDM010000008">
    <property type="protein sequence ID" value="KAK3313029.1"/>
    <property type="molecule type" value="Genomic_DNA"/>
</dbReference>
<keyword evidence="2" id="KW-0472">Membrane</keyword>
<keyword evidence="2" id="KW-1133">Transmembrane helix</keyword>
<accession>A0AAE0HUA8</accession>
<evidence type="ECO:0000313" key="4">
    <source>
        <dbReference type="Proteomes" id="UP001283341"/>
    </source>
</evidence>
<evidence type="ECO:0000256" key="2">
    <source>
        <dbReference type="SAM" id="Phobius"/>
    </source>
</evidence>
<dbReference type="Pfam" id="PF11911">
    <property type="entry name" value="DUF3429"/>
    <property type="match status" value="1"/>
</dbReference>
<feature type="region of interest" description="Disordered" evidence="1">
    <location>
        <begin position="306"/>
        <end position="374"/>
    </location>
</feature>
<dbReference type="AlphaFoldDB" id="A0AAE0HUA8"/>
<feature type="transmembrane region" description="Helical" evidence="2">
    <location>
        <begin position="229"/>
        <end position="255"/>
    </location>
</feature>
<feature type="transmembrane region" description="Helical" evidence="2">
    <location>
        <begin position="188"/>
        <end position="208"/>
    </location>
</feature>
<evidence type="ECO:0000313" key="3">
    <source>
        <dbReference type="EMBL" id="KAK3313029.1"/>
    </source>
</evidence>
<reference evidence="3" key="1">
    <citation type="journal article" date="2023" name="Mol. Phylogenet. Evol.">
        <title>Genome-scale phylogeny and comparative genomics of the fungal order Sordariales.</title>
        <authorList>
            <person name="Hensen N."/>
            <person name="Bonometti L."/>
            <person name="Westerberg I."/>
            <person name="Brannstrom I.O."/>
            <person name="Guillou S."/>
            <person name="Cros-Aarteil S."/>
            <person name="Calhoun S."/>
            <person name="Haridas S."/>
            <person name="Kuo A."/>
            <person name="Mondo S."/>
            <person name="Pangilinan J."/>
            <person name="Riley R."/>
            <person name="LaButti K."/>
            <person name="Andreopoulos B."/>
            <person name="Lipzen A."/>
            <person name="Chen C."/>
            <person name="Yan M."/>
            <person name="Daum C."/>
            <person name="Ng V."/>
            <person name="Clum A."/>
            <person name="Steindorff A."/>
            <person name="Ohm R.A."/>
            <person name="Martin F."/>
            <person name="Silar P."/>
            <person name="Natvig D.O."/>
            <person name="Lalanne C."/>
            <person name="Gautier V."/>
            <person name="Ament-Velasquez S.L."/>
            <person name="Kruys A."/>
            <person name="Hutchinson M.I."/>
            <person name="Powell A.J."/>
            <person name="Barry K."/>
            <person name="Miller A.N."/>
            <person name="Grigoriev I.V."/>
            <person name="Debuchy R."/>
            <person name="Gladieux P."/>
            <person name="Hiltunen Thoren M."/>
            <person name="Johannesson H."/>
        </authorList>
    </citation>
    <scope>NUCLEOTIDE SEQUENCE</scope>
    <source>
        <strain evidence="3">CBS 118394</strain>
    </source>
</reference>
<feature type="transmembrane region" description="Helical" evidence="2">
    <location>
        <begin position="275"/>
        <end position="293"/>
    </location>
</feature>
<sequence>MMRGARPLLSSAQRLGLANRASPGRMPILSLRASFKPTPSPIIATLMLRTQFSSKVPLQPNKRDAEFEKKIAEKTLEVDPAHVSTDSSIRPILEQGQAPKGAKVDVGQGLKDDVETVKETFALRTVPRESYVLGLAGTLPYLGTSLSTVFLAWNLQTEWPSQSNILNSIVLSHDQAAHWLHLLEPIQVGYGAVIISFLGAIHWGLEYAEKAPSHSRTRFRYSMGVVAPMLAWPSVFMPVEWALITQFFAFTGLYLADSRATVRGWTPPWYGTYRFVLTAIVGAAIFISLVGRAKVGQGATHLSAPEIRERLGKDGHDKEEFHDWAREEEEEKERIKKAKEEEEKRRKKAEKEKKKAEKKADAKADAKTGDGEKN</sequence>
<reference evidence="3" key="2">
    <citation type="submission" date="2023-06" db="EMBL/GenBank/DDBJ databases">
        <authorList>
            <consortium name="Lawrence Berkeley National Laboratory"/>
            <person name="Haridas S."/>
            <person name="Hensen N."/>
            <person name="Bonometti L."/>
            <person name="Westerberg I."/>
            <person name="Brannstrom I.O."/>
            <person name="Guillou S."/>
            <person name="Cros-Aarteil S."/>
            <person name="Calhoun S."/>
            <person name="Kuo A."/>
            <person name="Mondo S."/>
            <person name="Pangilinan J."/>
            <person name="Riley R."/>
            <person name="Labutti K."/>
            <person name="Andreopoulos B."/>
            <person name="Lipzen A."/>
            <person name="Chen C."/>
            <person name="Yanf M."/>
            <person name="Daum C."/>
            <person name="Ng V."/>
            <person name="Clum A."/>
            <person name="Steindorff A."/>
            <person name="Ohm R."/>
            <person name="Martin F."/>
            <person name="Silar P."/>
            <person name="Natvig D."/>
            <person name="Lalanne C."/>
            <person name="Gautier V."/>
            <person name="Ament-Velasquez S.L."/>
            <person name="Kruys A."/>
            <person name="Hutchinson M.I."/>
            <person name="Powell A.J."/>
            <person name="Barry K."/>
            <person name="Miller A.N."/>
            <person name="Grigoriev I.V."/>
            <person name="Debuchy R."/>
            <person name="Gladieux P."/>
            <person name="Thoren M.H."/>
            <person name="Johannesson H."/>
        </authorList>
    </citation>
    <scope>NUCLEOTIDE SEQUENCE</scope>
    <source>
        <strain evidence="3">CBS 118394</strain>
    </source>
</reference>
<gene>
    <name evidence="3" type="ORF">B0H66DRAFT_384189</name>
</gene>
<keyword evidence="2" id="KW-0812">Transmembrane</keyword>
<protein>
    <recommendedName>
        <fullName evidence="5">Mitochondrial inner membrane protein 1</fullName>
    </recommendedName>
</protein>
<feature type="compositionally biased region" description="Basic and acidic residues" evidence="1">
    <location>
        <begin position="306"/>
        <end position="325"/>
    </location>
</feature>
<feature type="transmembrane region" description="Helical" evidence="2">
    <location>
        <begin position="131"/>
        <end position="153"/>
    </location>
</feature>
<evidence type="ECO:0008006" key="5">
    <source>
        <dbReference type="Google" id="ProtNLM"/>
    </source>
</evidence>
<dbReference type="PANTHER" id="PTHR15887">
    <property type="entry name" value="TRANSMEMBRANE PROTEIN 69"/>
    <property type="match status" value="1"/>
</dbReference>
<dbReference type="Proteomes" id="UP001283341">
    <property type="component" value="Unassembled WGS sequence"/>
</dbReference>
<name>A0AAE0HUA8_9PEZI</name>
<dbReference type="InterPro" id="IPR021836">
    <property type="entry name" value="DUF3429"/>
</dbReference>
<organism evidence="3 4">
    <name type="scientific">Apodospora peruviana</name>
    <dbReference type="NCBI Taxonomy" id="516989"/>
    <lineage>
        <taxon>Eukaryota</taxon>
        <taxon>Fungi</taxon>
        <taxon>Dikarya</taxon>
        <taxon>Ascomycota</taxon>
        <taxon>Pezizomycotina</taxon>
        <taxon>Sordariomycetes</taxon>
        <taxon>Sordariomycetidae</taxon>
        <taxon>Sordariales</taxon>
        <taxon>Lasiosphaeriaceae</taxon>
        <taxon>Apodospora</taxon>
    </lineage>
</organism>
<dbReference type="PANTHER" id="PTHR15887:SF1">
    <property type="entry name" value="TRANSMEMBRANE PROTEIN 69"/>
    <property type="match status" value="1"/>
</dbReference>
<keyword evidence="4" id="KW-1185">Reference proteome</keyword>
<evidence type="ECO:0000256" key="1">
    <source>
        <dbReference type="SAM" id="MobiDB-lite"/>
    </source>
</evidence>
<comment type="caution">
    <text evidence="3">The sequence shown here is derived from an EMBL/GenBank/DDBJ whole genome shotgun (WGS) entry which is preliminary data.</text>
</comment>